<dbReference type="RefSeq" id="WP_252816041.1">
    <property type="nucleotide sequence ID" value="NZ_JAMXQS010000002.1"/>
</dbReference>
<comment type="caution">
    <text evidence="7">The sequence shown here is derived from an EMBL/GenBank/DDBJ whole genome shotgun (WGS) entry which is preliminary data.</text>
</comment>
<evidence type="ECO:0000256" key="4">
    <source>
        <dbReference type="ARBA" id="ARBA00022801"/>
    </source>
</evidence>
<evidence type="ECO:0000256" key="3">
    <source>
        <dbReference type="ARBA" id="ARBA00022723"/>
    </source>
</evidence>
<evidence type="ECO:0000313" key="7">
    <source>
        <dbReference type="EMBL" id="MCO6048849.1"/>
    </source>
</evidence>
<keyword evidence="5" id="KW-0460">Magnesium</keyword>
<name>A0ABT1C224_9HYPH</name>
<dbReference type="InterPro" id="IPR051749">
    <property type="entry name" value="PINc/VapC_TA_RNase"/>
</dbReference>
<dbReference type="CDD" id="cd18760">
    <property type="entry name" value="PIN_MtVapC3-like"/>
    <property type="match status" value="1"/>
</dbReference>
<evidence type="ECO:0000313" key="8">
    <source>
        <dbReference type="Proteomes" id="UP001205906"/>
    </source>
</evidence>
<keyword evidence="3" id="KW-0479">Metal-binding</keyword>
<reference evidence="7 8" key="1">
    <citation type="submission" date="2022-06" db="EMBL/GenBank/DDBJ databases">
        <title>Mesorhizobium sp. strain RP14 Genome sequencing and assembly.</title>
        <authorList>
            <person name="Kim I."/>
        </authorList>
    </citation>
    <scope>NUCLEOTIDE SEQUENCE [LARGE SCALE GENOMIC DNA]</scope>
    <source>
        <strain evidence="8">RP14(2022)</strain>
    </source>
</reference>
<evidence type="ECO:0000259" key="6">
    <source>
        <dbReference type="Pfam" id="PF01850"/>
    </source>
</evidence>
<dbReference type="PANTHER" id="PTHR42740:SF1">
    <property type="entry name" value="RIBONUCLEASE VAPC3"/>
    <property type="match status" value="1"/>
</dbReference>
<keyword evidence="4" id="KW-0378">Hydrolase</keyword>
<dbReference type="InterPro" id="IPR029060">
    <property type="entry name" value="PIN-like_dom_sf"/>
</dbReference>
<accession>A0ABT1C224</accession>
<dbReference type="InterPro" id="IPR002716">
    <property type="entry name" value="PIN_dom"/>
</dbReference>
<dbReference type="SUPFAM" id="SSF88723">
    <property type="entry name" value="PIN domain-like"/>
    <property type="match status" value="1"/>
</dbReference>
<dbReference type="Pfam" id="PF01850">
    <property type="entry name" value="PIN"/>
    <property type="match status" value="1"/>
</dbReference>
<dbReference type="Proteomes" id="UP001205906">
    <property type="component" value="Unassembled WGS sequence"/>
</dbReference>
<dbReference type="EMBL" id="JAMXQS010000002">
    <property type="protein sequence ID" value="MCO6048849.1"/>
    <property type="molecule type" value="Genomic_DNA"/>
</dbReference>
<dbReference type="PANTHER" id="PTHR42740">
    <property type="entry name" value="RIBONUCLEASE VAPC3"/>
    <property type="match status" value="1"/>
</dbReference>
<keyword evidence="8" id="KW-1185">Reference proteome</keyword>
<evidence type="ECO:0000256" key="5">
    <source>
        <dbReference type="ARBA" id="ARBA00022842"/>
    </source>
</evidence>
<dbReference type="Gene3D" id="3.40.50.1010">
    <property type="entry name" value="5'-nuclease"/>
    <property type="match status" value="1"/>
</dbReference>
<proteinExistence type="predicted"/>
<evidence type="ECO:0000256" key="1">
    <source>
        <dbReference type="ARBA" id="ARBA00022649"/>
    </source>
</evidence>
<organism evidence="7 8">
    <name type="scientific">Mesorhizobium liriopis</name>
    <dbReference type="NCBI Taxonomy" id="2953882"/>
    <lineage>
        <taxon>Bacteria</taxon>
        <taxon>Pseudomonadati</taxon>
        <taxon>Pseudomonadota</taxon>
        <taxon>Alphaproteobacteria</taxon>
        <taxon>Hyphomicrobiales</taxon>
        <taxon>Phyllobacteriaceae</taxon>
        <taxon>Mesorhizobium</taxon>
    </lineage>
</organism>
<gene>
    <name evidence="7" type="ORF">NGM99_03485</name>
</gene>
<sequence length="129" mass="14787">MIVVDSSVWIANIRGLETPSVQKLREILHPNEVLLGDLIAMEILQGMREEKAAQRLEQYLRTFQIASMAGTENVIIAARNYRLLRRKGITIRKLPDVLIATYCIEHGYALLQYDRDFLPFAEYLGLQLA</sequence>
<protein>
    <submittedName>
        <fullName evidence="7">PIN domain nuclease</fullName>
    </submittedName>
</protein>
<keyword evidence="1" id="KW-1277">Toxin-antitoxin system</keyword>
<feature type="domain" description="PIN" evidence="6">
    <location>
        <begin position="2"/>
        <end position="118"/>
    </location>
</feature>
<evidence type="ECO:0000256" key="2">
    <source>
        <dbReference type="ARBA" id="ARBA00022722"/>
    </source>
</evidence>
<keyword evidence="2" id="KW-0540">Nuclease</keyword>